<evidence type="ECO:0000313" key="1">
    <source>
        <dbReference type="EMBL" id="MFD1392617.1"/>
    </source>
</evidence>
<evidence type="ECO:0000313" key="2">
    <source>
        <dbReference type="Proteomes" id="UP001597249"/>
    </source>
</evidence>
<dbReference type="Proteomes" id="UP001597249">
    <property type="component" value="Unassembled WGS sequence"/>
</dbReference>
<protein>
    <submittedName>
        <fullName evidence="1">Uncharacterized protein</fullName>
    </submittedName>
</protein>
<organism evidence="1 2">
    <name type="scientific">Lacticaseibacillus jixianensis</name>
    <dbReference type="NCBI Taxonomy" id="2486012"/>
    <lineage>
        <taxon>Bacteria</taxon>
        <taxon>Bacillati</taxon>
        <taxon>Bacillota</taxon>
        <taxon>Bacilli</taxon>
        <taxon>Lactobacillales</taxon>
        <taxon>Lactobacillaceae</taxon>
        <taxon>Lacticaseibacillus</taxon>
    </lineage>
</organism>
<sequence>MPDLKRPLPVFDAQGRPLRLKPKITYKLRVKNGYILALTSNQHQTRLPNLVHLSDRQSHAQ</sequence>
<dbReference type="RefSeq" id="WP_125584340.1">
    <property type="nucleotide sequence ID" value="NZ_JBHTMO010000006.1"/>
</dbReference>
<dbReference type="EMBL" id="JBHTMO010000006">
    <property type="protein sequence ID" value="MFD1392617.1"/>
    <property type="molecule type" value="Genomic_DNA"/>
</dbReference>
<comment type="caution">
    <text evidence="1">The sequence shown here is derived from an EMBL/GenBank/DDBJ whole genome shotgun (WGS) entry which is preliminary data.</text>
</comment>
<gene>
    <name evidence="1" type="ORF">ACFQ3L_03310</name>
</gene>
<accession>A0ABW4BAY3</accession>
<name>A0ABW4BAY3_9LACO</name>
<reference evidence="2" key="1">
    <citation type="journal article" date="2019" name="Int. J. Syst. Evol. Microbiol.">
        <title>The Global Catalogue of Microorganisms (GCM) 10K type strain sequencing project: providing services to taxonomists for standard genome sequencing and annotation.</title>
        <authorList>
            <consortium name="The Broad Institute Genomics Platform"/>
            <consortium name="The Broad Institute Genome Sequencing Center for Infectious Disease"/>
            <person name="Wu L."/>
            <person name="Ma J."/>
        </authorList>
    </citation>
    <scope>NUCLEOTIDE SEQUENCE [LARGE SCALE GENOMIC DNA]</scope>
    <source>
        <strain evidence="2">CCM 8911</strain>
    </source>
</reference>
<keyword evidence="2" id="KW-1185">Reference proteome</keyword>
<proteinExistence type="predicted"/>